<dbReference type="InterPro" id="IPR011251">
    <property type="entry name" value="Luciferase-like_dom"/>
</dbReference>
<sequence>MEFGLFNQMYHPVHRRAERTEYDVLREELALIEVADRVGFKYAWASEHHFLDEYSHLSASEAFMAFALARTKNIHIGSGIINITPNVSPPSRVAEKVAMLDHLGQGRFEWGTGRGSSSTEVFGFNIDSMDVTREMYDETLPEIIKMMRAGEYGPFEGKHFTMPRRNVLPKPYTNPHPPIWVAAGSPGTFEKAARLGLGVLCFTLGTPDTLAPMIELYKKTIEKAEPVGGYVNNNIMVTTDMMVLEDGKRAREISLNNRGNYHTALLLKYLDSFPISEGQPKWPEIPPPAQPEGLEYAIRKGIVAVGSPDEAIASLKRYEAIGADQIAFGTFSTDVSLENATEAYETFGKYVLPEFDKDPVHSTKRQREAQLGADSLVPGI</sequence>
<name>A0A6J6NF55_9ZZZZ</name>
<protein>
    <submittedName>
        <fullName evidence="4">Unannotated protein</fullName>
    </submittedName>
</protein>
<accession>A0A6J6NF55</accession>
<dbReference type="Pfam" id="PF00296">
    <property type="entry name" value="Bac_luciferase"/>
    <property type="match status" value="1"/>
</dbReference>
<dbReference type="InterPro" id="IPR036661">
    <property type="entry name" value="Luciferase-like_sf"/>
</dbReference>
<dbReference type="GO" id="GO:0016705">
    <property type="term" value="F:oxidoreductase activity, acting on paired donors, with incorporation or reduction of molecular oxygen"/>
    <property type="evidence" value="ECO:0007669"/>
    <property type="project" value="InterPro"/>
</dbReference>
<dbReference type="PANTHER" id="PTHR30137:SF8">
    <property type="entry name" value="BLR5498 PROTEIN"/>
    <property type="match status" value="1"/>
</dbReference>
<evidence type="ECO:0000256" key="1">
    <source>
        <dbReference type="ARBA" id="ARBA00023002"/>
    </source>
</evidence>
<reference evidence="4" key="1">
    <citation type="submission" date="2020-05" db="EMBL/GenBank/DDBJ databases">
        <authorList>
            <person name="Chiriac C."/>
            <person name="Salcher M."/>
            <person name="Ghai R."/>
            <person name="Kavagutti S V."/>
        </authorList>
    </citation>
    <scope>NUCLEOTIDE SEQUENCE</scope>
</reference>
<evidence type="ECO:0000313" key="4">
    <source>
        <dbReference type="EMBL" id="CAB4683554.1"/>
    </source>
</evidence>
<proteinExistence type="predicted"/>
<dbReference type="SUPFAM" id="SSF51679">
    <property type="entry name" value="Bacterial luciferase-like"/>
    <property type="match status" value="1"/>
</dbReference>
<gene>
    <name evidence="4" type="ORF">UFOPK2366_00359</name>
</gene>
<dbReference type="GO" id="GO:0005829">
    <property type="term" value="C:cytosol"/>
    <property type="evidence" value="ECO:0007669"/>
    <property type="project" value="TreeGrafter"/>
</dbReference>
<dbReference type="PANTHER" id="PTHR30137">
    <property type="entry name" value="LUCIFERASE-LIKE MONOOXYGENASE"/>
    <property type="match status" value="1"/>
</dbReference>
<dbReference type="GO" id="GO:0004497">
    <property type="term" value="F:monooxygenase activity"/>
    <property type="evidence" value="ECO:0007669"/>
    <property type="project" value="UniProtKB-KW"/>
</dbReference>
<keyword evidence="2" id="KW-0503">Monooxygenase</keyword>
<dbReference type="EMBL" id="CAEZXM010000044">
    <property type="protein sequence ID" value="CAB4683554.1"/>
    <property type="molecule type" value="Genomic_DNA"/>
</dbReference>
<dbReference type="Gene3D" id="3.20.20.30">
    <property type="entry name" value="Luciferase-like domain"/>
    <property type="match status" value="1"/>
</dbReference>
<feature type="domain" description="Luciferase-like" evidence="3">
    <location>
        <begin position="1"/>
        <end position="325"/>
    </location>
</feature>
<dbReference type="AlphaFoldDB" id="A0A6J6NF55"/>
<dbReference type="InterPro" id="IPR050766">
    <property type="entry name" value="Bact_Lucif_Oxidored"/>
</dbReference>
<evidence type="ECO:0000259" key="3">
    <source>
        <dbReference type="Pfam" id="PF00296"/>
    </source>
</evidence>
<keyword evidence="1" id="KW-0560">Oxidoreductase</keyword>
<evidence type="ECO:0000256" key="2">
    <source>
        <dbReference type="ARBA" id="ARBA00023033"/>
    </source>
</evidence>
<organism evidence="4">
    <name type="scientific">freshwater metagenome</name>
    <dbReference type="NCBI Taxonomy" id="449393"/>
    <lineage>
        <taxon>unclassified sequences</taxon>
        <taxon>metagenomes</taxon>
        <taxon>ecological metagenomes</taxon>
    </lineage>
</organism>